<dbReference type="Proteomes" id="UP000281975">
    <property type="component" value="Unassembled WGS sequence"/>
</dbReference>
<accession>A0A420WWS3</accession>
<dbReference type="RefSeq" id="WP_121173013.1">
    <property type="nucleotide sequence ID" value="NZ_RBIN01000005.1"/>
</dbReference>
<gene>
    <name evidence="1" type="ORF">C7446_2075</name>
</gene>
<evidence type="ECO:0000313" key="2">
    <source>
        <dbReference type="Proteomes" id="UP000281975"/>
    </source>
</evidence>
<keyword evidence="2" id="KW-1185">Reference proteome</keyword>
<proteinExistence type="predicted"/>
<reference evidence="1 2" key="1">
    <citation type="submission" date="2018-10" db="EMBL/GenBank/DDBJ databases">
        <title>Genomic Encyclopedia of Type Strains, Phase IV (KMG-IV): sequencing the most valuable type-strain genomes for metagenomic binning, comparative biology and taxonomic classification.</title>
        <authorList>
            <person name="Goeker M."/>
        </authorList>
    </citation>
    <scope>NUCLEOTIDE SEQUENCE [LARGE SCALE GENOMIC DNA]</scope>
    <source>
        <strain evidence="1 2">DSM 23229</strain>
    </source>
</reference>
<dbReference type="OrthoDB" id="6169538at2"/>
<evidence type="ECO:0000313" key="1">
    <source>
        <dbReference type="EMBL" id="RKR03550.1"/>
    </source>
</evidence>
<name>A0A420WWS3_9GAMM</name>
<dbReference type="EMBL" id="RBIN01000005">
    <property type="protein sequence ID" value="RKR03550.1"/>
    <property type="molecule type" value="Genomic_DNA"/>
</dbReference>
<dbReference type="AlphaFoldDB" id="A0A420WWS3"/>
<protein>
    <submittedName>
        <fullName evidence="1">Uncharacterized protein</fullName>
    </submittedName>
</protein>
<organism evidence="1 2">
    <name type="scientific">Kushneria sinocarnis</name>
    <dbReference type="NCBI Taxonomy" id="595502"/>
    <lineage>
        <taxon>Bacteria</taxon>
        <taxon>Pseudomonadati</taxon>
        <taxon>Pseudomonadota</taxon>
        <taxon>Gammaproteobacteria</taxon>
        <taxon>Oceanospirillales</taxon>
        <taxon>Halomonadaceae</taxon>
        <taxon>Kushneria</taxon>
    </lineage>
</organism>
<sequence>MAHHARSASARPDIPLEQQAIALIGAKLIAFRVNRHPEQLAQLIGMSRMAAQLGAISNAEHIQLLEDLYALADEEVSHG</sequence>
<comment type="caution">
    <text evidence="1">The sequence shown here is derived from an EMBL/GenBank/DDBJ whole genome shotgun (WGS) entry which is preliminary data.</text>
</comment>